<organism evidence="2 3">
    <name type="scientific">Frondihabitans peucedani</name>
    <dbReference type="NCBI Taxonomy" id="598626"/>
    <lineage>
        <taxon>Bacteria</taxon>
        <taxon>Bacillati</taxon>
        <taxon>Actinomycetota</taxon>
        <taxon>Actinomycetes</taxon>
        <taxon>Micrococcales</taxon>
        <taxon>Microbacteriaceae</taxon>
        <taxon>Frondihabitans</taxon>
    </lineage>
</organism>
<keyword evidence="3" id="KW-1185">Reference proteome</keyword>
<protein>
    <submittedName>
        <fullName evidence="2">Uncharacterized protein</fullName>
    </submittedName>
</protein>
<feature type="region of interest" description="Disordered" evidence="1">
    <location>
        <begin position="34"/>
        <end position="76"/>
    </location>
</feature>
<reference evidence="3" key="1">
    <citation type="journal article" date="2019" name="Int. J. Syst. Evol. Microbiol.">
        <title>The Global Catalogue of Microorganisms (GCM) 10K type strain sequencing project: providing services to taxonomists for standard genome sequencing and annotation.</title>
        <authorList>
            <consortium name="The Broad Institute Genomics Platform"/>
            <consortium name="The Broad Institute Genome Sequencing Center for Infectious Disease"/>
            <person name="Wu L."/>
            <person name="Ma J."/>
        </authorList>
    </citation>
    <scope>NUCLEOTIDE SEQUENCE [LARGE SCALE GENOMIC DNA]</scope>
    <source>
        <strain evidence="3">JCM 17442</strain>
    </source>
</reference>
<dbReference type="Proteomes" id="UP001501594">
    <property type="component" value="Unassembled WGS sequence"/>
</dbReference>
<evidence type="ECO:0000256" key="1">
    <source>
        <dbReference type="SAM" id="MobiDB-lite"/>
    </source>
</evidence>
<sequence length="104" mass="10884">MLPALVRVRGAVRLVTDEENVVVIASVPLSEPASLPRITLDPPDADADQRAKAAEADPVTSSAARAAAIPTRRARPATRCGRLANGRDRSAILRLIAAPASRSP</sequence>
<proteinExistence type="predicted"/>
<evidence type="ECO:0000313" key="3">
    <source>
        <dbReference type="Proteomes" id="UP001501594"/>
    </source>
</evidence>
<gene>
    <name evidence="2" type="ORF">GCM10022256_33000</name>
</gene>
<accession>A0ABP8E661</accession>
<evidence type="ECO:0000313" key="2">
    <source>
        <dbReference type="EMBL" id="GAA4267688.1"/>
    </source>
</evidence>
<name>A0ABP8E661_9MICO</name>
<comment type="caution">
    <text evidence="2">The sequence shown here is derived from an EMBL/GenBank/DDBJ whole genome shotgun (WGS) entry which is preliminary data.</text>
</comment>
<dbReference type="EMBL" id="BAABAU010000005">
    <property type="protein sequence ID" value="GAA4267688.1"/>
    <property type="molecule type" value="Genomic_DNA"/>
</dbReference>